<proteinExistence type="predicted"/>
<keyword evidence="4" id="KW-1185">Reference proteome</keyword>
<keyword evidence="1" id="KW-0238">DNA-binding</keyword>
<dbReference type="Pfam" id="PF00196">
    <property type="entry name" value="GerE"/>
    <property type="match status" value="1"/>
</dbReference>
<sequence>MSIQLLQEIKGSLVIIASLESEPTITQQLQAEFQIYCANSKEEALIVLSQHTTELVLIEQKIDCDIVRSELIKHQKKVILLSPTPSFEEGLIALQQGYKGYGNLFSSKERLVAAINLVLAGDVWLGASVVEGLKQTPSSNEQSTDKSALERLTSKELSVAKNVVLGHSNKQIADSLHIAERTVKAHLTAVYEKLSIKNRTELILNYKNDL</sequence>
<dbReference type="Gene3D" id="3.40.50.2300">
    <property type="match status" value="1"/>
</dbReference>
<evidence type="ECO:0000313" key="3">
    <source>
        <dbReference type="EMBL" id="MFC3150887.1"/>
    </source>
</evidence>
<accession>A0ABV7HAS9</accession>
<evidence type="ECO:0000259" key="2">
    <source>
        <dbReference type="PROSITE" id="PS50043"/>
    </source>
</evidence>
<organism evidence="3 4">
    <name type="scientific">Litoribrevibacter euphylliae</name>
    <dbReference type="NCBI Taxonomy" id="1834034"/>
    <lineage>
        <taxon>Bacteria</taxon>
        <taxon>Pseudomonadati</taxon>
        <taxon>Pseudomonadota</taxon>
        <taxon>Gammaproteobacteria</taxon>
        <taxon>Oceanospirillales</taxon>
        <taxon>Oceanospirillaceae</taxon>
        <taxon>Litoribrevibacter</taxon>
    </lineage>
</organism>
<dbReference type="RefSeq" id="WP_386718631.1">
    <property type="nucleotide sequence ID" value="NZ_JBHRSZ010000004.1"/>
</dbReference>
<dbReference type="PROSITE" id="PS00622">
    <property type="entry name" value="HTH_LUXR_1"/>
    <property type="match status" value="1"/>
</dbReference>
<dbReference type="SMART" id="SM00421">
    <property type="entry name" value="HTH_LUXR"/>
    <property type="match status" value="1"/>
</dbReference>
<comment type="caution">
    <text evidence="3">The sequence shown here is derived from an EMBL/GenBank/DDBJ whole genome shotgun (WGS) entry which is preliminary data.</text>
</comment>
<dbReference type="EMBL" id="JBHRSZ010000004">
    <property type="protein sequence ID" value="MFC3150887.1"/>
    <property type="molecule type" value="Genomic_DNA"/>
</dbReference>
<dbReference type="PRINTS" id="PR00038">
    <property type="entry name" value="HTHLUXR"/>
</dbReference>
<dbReference type="InterPro" id="IPR039420">
    <property type="entry name" value="WalR-like"/>
</dbReference>
<dbReference type="PANTHER" id="PTHR43214">
    <property type="entry name" value="TWO-COMPONENT RESPONSE REGULATOR"/>
    <property type="match status" value="1"/>
</dbReference>
<gene>
    <name evidence="3" type="ORF">ACFOEK_07600</name>
</gene>
<protein>
    <submittedName>
        <fullName evidence="3">LuxR C-terminal-related transcriptional regulator</fullName>
    </submittedName>
</protein>
<name>A0ABV7HAS9_9GAMM</name>
<evidence type="ECO:0000313" key="4">
    <source>
        <dbReference type="Proteomes" id="UP001595476"/>
    </source>
</evidence>
<reference evidence="4" key="1">
    <citation type="journal article" date="2019" name="Int. J. Syst. Evol. Microbiol.">
        <title>The Global Catalogue of Microorganisms (GCM) 10K type strain sequencing project: providing services to taxonomists for standard genome sequencing and annotation.</title>
        <authorList>
            <consortium name="The Broad Institute Genomics Platform"/>
            <consortium name="The Broad Institute Genome Sequencing Center for Infectious Disease"/>
            <person name="Wu L."/>
            <person name="Ma J."/>
        </authorList>
    </citation>
    <scope>NUCLEOTIDE SEQUENCE [LARGE SCALE GENOMIC DNA]</scope>
    <source>
        <strain evidence="4">KCTC 52438</strain>
    </source>
</reference>
<feature type="domain" description="HTH luxR-type" evidence="2">
    <location>
        <begin position="145"/>
        <end position="210"/>
    </location>
</feature>
<dbReference type="Proteomes" id="UP001595476">
    <property type="component" value="Unassembled WGS sequence"/>
</dbReference>
<evidence type="ECO:0000256" key="1">
    <source>
        <dbReference type="ARBA" id="ARBA00023125"/>
    </source>
</evidence>
<dbReference type="CDD" id="cd06170">
    <property type="entry name" value="LuxR_C_like"/>
    <property type="match status" value="1"/>
</dbReference>
<dbReference type="SUPFAM" id="SSF46894">
    <property type="entry name" value="C-terminal effector domain of the bipartite response regulators"/>
    <property type="match status" value="1"/>
</dbReference>
<dbReference type="PROSITE" id="PS50043">
    <property type="entry name" value="HTH_LUXR_2"/>
    <property type="match status" value="1"/>
</dbReference>
<dbReference type="InterPro" id="IPR016032">
    <property type="entry name" value="Sig_transdc_resp-reg_C-effctor"/>
</dbReference>
<dbReference type="InterPro" id="IPR000792">
    <property type="entry name" value="Tscrpt_reg_LuxR_C"/>
</dbReference>